<evidence type="ECO:0000313" key="3">
    <source>
        <dbReference type="EMBL" id="MFC4737882.1"/>
    </source>
</evidence>
<protein>
    <submittedName>
        <fullName evidence="3">IS3 family transposase</fullName>
    </submittedName>
</protein>
<dbReference type="Pfam" id="PF13276">
    <property type="entry name" value="HTH_21"/>
    <property type="match status" value="1"/>
</dbReference>
<dbReference type="InterPro" id="IPR012337">
    <property type="entry name" value="RNaseH-like_sf"/>
</dbReference>
<evidence type="ECO:0000259" key="2">
    <source>
        <dbReference type="PROSITE" id="PS50994"/>
    </source>
</evidence>
<gene>
    <name evidence="3" type="ORF">ACFO4L_14980</name>
</gene>
<dbReference type="PANTHER" id="PTHR47515">
    <property type="entry name" value="LOW CALCIUM RESPONSE LOCUS PROTEIN T"/>
    <property type="match status" value="1"/>
</dbReference>
<dbReference type="EMBL" id="JBHSGK010000020">
    <property type="protein sequence ID" value="MFC4737882.1"/>
    <property type="molecule type" value="Genomic_DNA"/>
</dbReference>
<accession>A0ABV9NX56</accession>
<dbReference type="InterPro" id="IPR036397">
    <property type="entry name" value="RNaseH_sf"/>
</dbReference>
<reference evidence="4" key="1">
    <citation type="journal article" date="2019" name="Int. J. Syst. Evol. Microbiol.">
        <title>The Global Catalogue of Microorganisms (GCM) 10K type strain sequencing project: providing services to taxonomists for standard genome sequencing and annotation.</title>
        <authorList>
            <consortium name="The Broad Institute Genomics Platform"/>
            <consortium name="The Broad Institute Genome Sequencing Center for Infectious Disease"/>
            <person name="Wu L."/>
            <person name="Ma J."/>
        </authorList>
    </citation>
    <scope>NUCLEOTIDE SEQUENCE [LARGE SCALE GENOMIC DNA]</scope>
    <source>
        <strain evidence="4">JCM 12165</strain>
    </source>
</reference>
<dbReference type="InterPro" id="IPR025948">
    <property type="entry name" value="HTH-like_dom"/>
</dbReference>
<evidence type="ECO:0000313" key="4">
    <source>
        <dbReference type="Proteomes" id="UP001595896"/>
    </source>
</evidence>
<sequence>MHAGFRARLILRLVGIAVSTYYAAYPRRTMNATLRLLERPRGRPIPGYSLTIHGDPIPDDAIKERLMELACDEWASTCGYKKWGVFLRRDFDLIINKKKVYRLCQELGILKEQRHKKPPYPRHLARVRVITAPNQLWQMDIKYGIIAESGRFFFICNVIDVFDRTIVGYYRGPECRWIQIRQMLVKAFLIRGIHHSPETYEKKLIIRTDNGPQFVSRGCGAFMHQHHIYHERIPPKSPNLNAYVEAFHSQLQQECFDQRVFTFFDEAYAEVDDYYAYYNAKRPHGSLHYMTPAAYHEAAMKGELAPIEMKV</sequence>
<comment type="function">
    <text evidence="1">Involved in the transposition of the insertion sequence.</text>
</comment>
<dbReference type="Proteomes" id="UP001595896">
    <property type="component" value="Unassembled WGS sequence"/>
</dbReference>
<dbReference type="Pfam" id="PF13683">
    <property type="entry name" value="rve_3"/>
    <property type="match status" value="1"/>
</dbReference>
<organism evidence="3 4">
    <name type="scientific">Bacillus daqingensis</name>
    <dbReference type="NCBI Taxonomy" id="872396"/>
    <lineage>
        <taxon>Bacteria</taxon>
        <taxon>Bacillati</taxon>
        <taxon>Bacillota</taxon>
        <taxon>Bacilli</taxon>
        <taxon>Bacillales</taxon>
        <taxon>Bacillaceae</taxon>
        <taxon>Bacillus</taxon>
    </lineage>
</organism>
<evidence type="ECO:0000256" key="1">
    <source>
        <dbReference type="ARBA" id="ARBA00002286"/>
    </source>
</evidence>
<dbReference type="SUPFAM" id="SSF53098">
    <property type="entry name" value="Ribonuclease H-like"/>
    <property type="match status" value="1"/>
</dbReference>
<name>A0ABV9NX56_9BACI</name>
<dbReference type="PANTHER" id="PTHR47515:SF1">
    <property type="entry name" value="BLR2054 PROTEIN"/>
    <property type="match status" value="1"/>
</dbReference>
<feature type="domain" description="Integrase catalytic" evidence="2">
    <location>
        <begin position="129"/>
        <end position="300"/>
    </location>
</feature>
<dbReference type="NCBIfam" id="NF033516">
    <property type="entry name" value="transpos_IS3"/>
    <property type="match status" value="1"/>
</dbReference>
<comment type="caution">
    <text evidence="3">The sequence shown here is derived from an EMBL/GenBank/DDBJ whole genome shotgun (WGS) entry which is preliminary data.</text>
</comment>
<dbReference type="InterPro" id="IPR001584">
    <property type="entry name" value="Integrase_cat-core"/>
</dbReference>
<dbReference type="PROSITE" id="PS50994">
    <property type="entry name" value="INTEGRASE"/>
    <property type="match status" value="1"/>
</dbReference>
<keyword evidence="4" id="KW-1185">Reference proteome</keyword>
<dbReference type="Gene3D" id="3.30.420.10">
    <property type="entry name" value="Ribonuclease H-like superfamily/Ribonuclease H"/>
    <property type="match status" value="1"/>
</dbReference>
<dbReference type="InterPro" id="IPR048020">
    <property type="entry name" value="Transpos_IS3"/>
</dbReference>
<proteinExistence type="predicted"/>
<dbReference type="RefSeq" id="WP_377910568.1">
    <property type="nucleotide sequence ID" value="NZ_JBHSGK010000020.1"/>
</dbReference>